<feature type="region of interest" description="Disordered" evidence="1">
    <location>
        <begin position="581"/>
        <end position="602"/>
    </location>
</feature>
<evidence type="ECO:0000313" key="3">
    <source>
        <dbReference type="Proteomes" id="UP000271974"/>
    </source>
</evidence>
<dbReference type="Proteomes" id="UP000271974">
    <property type="component" value="Unassembled WGS sequence"/>
</dbReference>
<reference evidence="2 3" key="1">
    <citation type="submission" date="2019-01" db="EMBL/GenBank/DDBJ databases">
        <title>A draft genome assembly of the solar-powered sea slug Elysia chlorotica.</title>
        <authorList>
            <person name="Cai H."/>
            <person name="Li Q."/>
            <person name="Fang X."/>
            <person name="Li J."/>
            <person name="Curtis N.E."/>
            <person name="Altenburger A."/>
            <person name="Shibata T."/>
            <person name="Feng M."/>
            <person name="Maeda T."/>
            <person name="Schwartz J.A."/>
            <person name="Shigenobu S."/>
            <person name="Lundholm N."/>
            <person name="Nishiyama T."/>
            <person name="Yang H."/>
            <person name="Hasebe M."/>
            <person name="Li S."/>
            <person name="Pierce S.K."/>
            <person name="Wang J."/>
        </authorList>
    </citation>
    <scope>NUCLEOTIDE SEQUENCE [LARGE SCALE GENOMIC DNA]</scope>
    <source>
        <strain evidence="2">EC2010</strain>
        <tissue evidence="2">Whole organism of an adult</tissue>
    </source>
</reference>
<feature type="region of interest" description="Disordered" evidence="1">
    <location>
        <begin position="457"/>
        <end position="487"/>
    </location>
</feature>
<evidence type="ECO:0000313" key="2">
    <source>
        <dbReference type="EMBL" id="RUS71925.1"/>
    </source>
</evidence>
<feature type="region of interest" description="Disordered" evidence="1">
    <location>
        <begin position="1"/>
        <end position="86"/>
    </location>
</feature>
<name>A0A433SRQ6_ELYCH</name>
<feature type="compositionally biased region" description="Polar residues" evidence="1">
    <location>
        <begin position="40"/>
        <end position="58"/>
    </location>
</feature>
<keyword evidence="3" id="KW-1185">Reference proteome</keyword>
<gene>
    <name evidence="2" type="ORF">EGW08_020318</name>
</gene>
<feature type="compositionally biased region" description="Polar residues" evidence="1">
    <location>
        <begin position="1"/>
        <end position="22"/>
    </location>
</feature>
<evidence type="ECO:0000256" key="1">
    <source>
        <dbReference type="SAM" id="MobiDB-lite"/>
    </source>
</evidence>
<dbReference type="OrthoDB" id="10678017at2759"/>
<sequence>MSEAQRNNIEPKQSSNKSNGAKQSKAIDSKGTKRKESQQKKSIASNPDSVSSEASKNSVDPKRSLETASELSIAKRTSIESISRSDKFEQNLLATNETIIEPTQATPASSTHKLALSELDLVPTTKCIPLDPLPSKKSLTSSNSSDLFLRPLYVLDKSKCVGSFGAGKDHLKSSANNTVAMKNAQKGTDKRKILGTEEKLEIWATPRLRGSKVSNITWDSELSGPKRKKPFLLAKDVDRYVNKAPFMYDRHFAFSSDTAKGAMKTYRKSIGALTRSSLMQRPSTMLPTLVGVPSAAPTSSMQLFQKESREGSRIKLKVDMTPKTSKTEQAEDRCSFKVKITTGLSTVVCAEPRKPCKFDNFSPNLVPVTVDQKARSDEDVKQPPEDQLFYTSETSHIAPVDVTAQGRQPYLEGRSNQHCRSSFRTQRIPVLRKSPAHILKPIPTGYIAPPNYCPTLSDSSTPASSVSSAGSKDSVTRSTLSKSTSSESGDYLLDGYGRSTISRPRSVRIDQHGLGAPRFYPWAPFNPQLVSAVRCYVMRAATAPPLPHQQAKTAGFVLSDTFISEGETDFESLLEGSRSSFGKKKPNMMSRAKRLSKKQTLV</sequence>
<comment type="caution">
    <text evidence="2">The sequence shown here is derived from an EMBL/GenBank/DDBJ whole genome shotgun (WGS) entry which is preliminary data.</text>
</comment>
<organism evidence="2 3">
    <name type="scientific">Elysia chlorotica</name>
    <name type="common">Eastern emerald elysia</name>
    <name type="synonym">Sea slug</name>
    <dbReference type="NCBI Taxonomy" id="188477"/>
    <lineage>
        <taxon>Eukaryota</taxon>
        <taxon>Metazoa</taxon>
        <taxon>Spiralia</taxon>
        <taxon>Lophotrochozoa</taxon>
        <taxon>Mollusca</taxon>
        <taxon>Gastropoda</taxon>
        <taxon>Heterobranchia</taxon>
        <taxon>Euthyneura</taxon>
        <taxon>Panpulmonata</taxon>
        <taxon>Sacoglossa</taxon>
        <taxon>Placobranchoidea</taxon>
        <taxon>Plakobranchidae</taxon>
        <taxon>Elysia</taxon>
    </lineage>
</organism>
<proteinExistence type="predicted"/>
<accession>A0A433SRQ6</accession>
<feature type="compositionally biased region" description="Basic and acidic residues" evidence="1">
    <location>
        <begin position="25"/>
        <end position="39"/>
    </location>
</feature>
<dbReference type="AlphaFoldDB" id="A0A433SRQ6"/>
<protein>
    <submittedName>
        <fullName evidence="2">Uncharacterized protein</fullName>
    </submittedName>
</protein>
<dbReference type="EMBL" id="RQTK01001140">
    <property type="protein sequence ID" value="RUS71925.1"/>
    <property type="molecule type" value="Genomic_DNA"/>
</dbReference>